<reference evidence="2 3" key="2">
    <citation type="journal article" date="2017" name="Front. Plant Sci.">
        <title>Gene Classification and Mining of Molecular Markers Useful in Red Clover (Trifolium pratense) Breeding.</title>
        <authorList>
            <person name="Istvanek J."/>
            <person name="Dluhosova J."/>
            <person name="Dluhos P."/>
            <person name="Patkova L."/>
            <person name="Nedelnik J."/>
            <person name="Repkova J."/>
        </authorList>
    </citation>
    <scope>NUCLEOTIDE SEQUENCE [LARGE SCALE GENOMIC DNA]</scope>
    <source>
        <strain evidence="3">cv. Tatra</strain>
        <tissue evidence="2">Young leaves</tissue>
    </source>
</reference>
<protein>
    <submittedName>
        <fullName evidence="2">Ribonuclease H</fullName>
    </submittedName>
</protein>
<feature type="non-terminal residue" evidence="2">
    <location>
        <position position="1"/>
    </location>
</feature>
<dbReference type="PANTHER" id="PTHR47723">
    <property type="entry name" value="OS05G0353850 PROTEIN"/>
    <property type="match status" value="1"/>
</dbReference>
<dbReference type="CDD" id="cd06222">
    <property type="entry name" value="RNase_H_like"/>
    <property type="match status" value="1"/>
</dbReference>
<organism evidence="2 3">
    <name type="scientific">Trifolium pratense</name>
    <name type="common">Red clover</name>
    <dbReference type="NCBI Taxonomy" id="57577"/>
    <lineage>
        <taxon>Eukaryota</taxon>
        <taxon>Viridiplantae</taxon>
        <taxon>Streptophyta</taxon>
        <taxon>Embryophyta</taxon>
        <taxon>Tracheophyta</taxon>
        <taxon>Spermatophyta</taxon>
        <taxon>Magnoliopsida</taxon>
        <taxon>eudicotyledons</taxon>
        <taxon>Gunneridae</taxon>
        <taxon>Pentapetalae</taxon>
        <taxon>rosids</taxon>
        <taxon>fabids</taxon>
        <taxon>Fabales</taxon>
        <taxon>Fabaceae</taxon>
        <taxon>Papilionoideae</taxon>
        <taxon>50 kb inversion clade</taxon>
        <taxon>NPAAA clade</taxon>
        <taxon>Hologalegina</taxon>
        <taxon>IRL clade</taxon>
        <taxon>Trifolieae</taxon>
        <taxon>Trifolium</taxon>
    </lineage>
</organism>
<dbReference type="InterPro" id="IPR044730">
    <property type="entry name" value="RNase_H-like_dom_plant"/>
</dbReference>
<name>A0A2K3N722_TRIPR</name>
<keyword evidence="1" id="KW-0472">Membrane</keyword>
<dbReference type="InterPro" id="IPR012337">
    <property type="entry name" value="RNaseH-like_sf"/>
</dbReference>
<evidence type="ECO:0000313" key="2">
    <source>
        <dbReference type="EMBL" id="PNX98804.1"/>
    </source>
</evidence>
<keyword evidence="1" id="KW-1133">Transmembrane helix</keyword>
<dbReference type="EMBL" id="ASHM01017061">
    <property type="protein sequence ID" value="PNX98804.1"/>
    <property type="molecule type" value="Genomic_DNA"/>
</dbReference>
<proteinExistence type="predicted"/>
<dbReference type="SUPFAM" id="SSF53098">
    <property type="entry name" value="Ribonuclease H-like"/>
    <property type="match status" value="1"/>
</dbReference>
<dbReference type="InterPro" id="IPR053151">
    <property type="entry name" value="RNase_H-like"/>
</dbReference>
<sequence>INWLLQGTCDDLDKTVRRFIWKGSGDVGMHLVSWNKITQPRRFGGLSVRVSRLQNISLLGKLVWEILNSPDKLWVKLLEERYLKEHFIFNTSVSGGSVIWNSIAKTIHRLRDGFNIKIGEGNSNFWFYPWVFKEMLGSMVSFVAIQNTATKIKDVWYDRNWRACLPLFRTLPVMRSPPFNLALLMAFQMFEFGIMLVLGLICSVDVKPLGFPREYYLVAFAKPSPASAKTQSQQLVAWYSPPEGYVCLNVDGSLLGSPQSAGFGGLIRNNVRSFLGGFYGVASQTSILYAEIIALLHGLLCWEKGNACVDLLAKMEANSIAPLVKLVVPLAEMSSHLLVDAWGVAFVRE</sequence>
<dbReference type="AlphaFoldDB" id="A0A2K3N722"/>
<keyword evidence="1" id="KW-0812">Transmembrane</keyword>
<gene>
    <name evidence="2" type="ORF">L195_g022061</name>
</gene>
<reference evidence="2 3" key="1">
    <citation type="journal article" date="2014" name="Am. J. Bot.">
        <title>Genome assembly and annotation for red clover (Trifolium pratense; Fabaceae).</title>
        <authorList>
            <person name="Istvanek J."/>
            <person name="Jaros M."/>
            <person name="Krenek A."/>
            <person name="Repkova J."/>
        </authorList>
    </citation>
    <scope>NUCLEOTIDE SEQUENCE [LARGE SCALE GENOMIC DNA]</scope>
    <source>
        <strain evidence="3">cv. Tatra</strain>
        <tissue evidence="2">Young leaves</tissue>
    </source>
</reference>
<evidence type="ECO:0000256" key="1">
    <source>
        <dbReference type="SAM" id="Phobius"/>
    </source>
</evidence>
<accession>A0A2K3N722</accession>
<dbReference type="PANTHER" id="PTHR47723:SF19">
    <property type="entry name" value="POLYNUCLEOTIDYL TRANSFERASE, RIBONUCLEASE H-LIKE SUPERFAMILY PROTEIN"/>
    <property type="match status" value="1"/>
</dbReference>
<dbReference type="Proteomes" id="UP000236291">
    <property type="component" value="Unassembled WGS sequence"/>
</dbReference>
<evidence type="ECO:0000313" key="3">
    <source>
        <dbReference type="Proteomes" id="UP000236291"/>
    </source>
</evidence>
<feature type="transmembrane region" description="Helical" evidence="1">
    <location>
        <begin position="179"/>
        <end position="201"/>
    </location>
</feature>
<comment type="caution">
    <text evidence="2">The sequence shown here is derived from an EMBL/GenBank/DDBJ whole genome shotgun (WGS) entry which is preliminary data.</text>
</comment>